<evidence type="ECO:0000256" key="4">
    <source>
        <dbReference type="ARBA" id="ARBA00022840"/>
    </source>
</evidence>
<evidence type="ECO:0000256" key="1">
    <source>
        <dbReference type="ARBA" id="ARBA00004651"/>
    </source>
</evidence>
<dbReference type="InterPro" id="IPR003593">
    <property type="entry name" value="AAA+_ATPase"/>
</dbReference>
<comment type="caution">
    <text evidence="10">The sequence shown here is derived from an EMBL/GenBank/DDBJ whole genome shotgun (WGS) entry which is preliminary data.</text>
</comment>
<feature type="transmembrane region" description="Helical" evidence="7">
    <location>
        <begin position="151"/>
        <end position="184"/>
    </location>
</feature>
<dbReference type="InterPro" id="IPR027417">
    <property type="entry name" value="P-loop_NTPase"/>
</dbReference>
<dbReference type="SUPFAM" id="SSF90123">
    <property type="entry name" value="ABC transporter transmembrane region"/>
    <property type="match status" value="1"/>
</dbReference>
<dbReference type="SMART" id="SM00382">
    <property type="entry name" value="AAA"/>
    <property type="match status" value="1"/>
</dbReference>
<dbReference type="Proteomes" id="UP001596116">
    <property type="component" value="Unassembled WGS sequence"/>
</dbReference>
<keyword evidence="2 7" id="KW-0812">Transmembrane</keyword>
<dbReference type="SUPFAM" id="SSF52540">
    <property type="entry name" value="P-loop containing nucleoside triphosphate hydrolases"/>
    <property type="match status" value="1"/>
</dbReference>
<proteinExistence type="predicted"/>
<feature type="transmembrane region" description="Helical" evidence="7">
    <location>
        <begin position="61"/>
        <end position="79"/>
    </location>
</feature>
<dbReference type="EMBL" id="JBHPON010000002">
    <property type="protein sequence ID" value="MFC6036913.1"/>
    <property type="molecule type" value="Genomic_DNA"/>
</dbReference>
<keyword evidence="4" id="KW-0067">ATP-binding</keyword>
<organism evidence="10 11">
    <name type="scientific">Hyphococcus aureus</name>
    <dbReference type="NCBI Taxonomy" id="2666033"/>
    <lineage>
        <taxon>Bacteria</taxon>
        <taxon>Pseudomonadati</taxon>
        <taxon>Pseudomonadota</taxon>
        <taxon>Alphaproteobacteria</taxon>
        <taxon>Parvularculales</taxon>
        <taxon>Parvularculaceae</taxon>
        <taxon>Hyphococcus</taxon>
    </lineage>
</organism>
<reference evidence="10 11" key="1">
    <citation type="submission" date="2024-09" db="EMBL/GenBank/DDBJ databases">
        <authorList>
            <person name="Zhang Z.-H."/>
        </authorList>
    </citation>
    <scope>NUCLEOTIDE SEQUENCE [LARGE SCALE GENOMIC DNA]</scope>
    <source>
        <strain evidence="10 11">HHTR114</strain>
    </source>
</reference>
<dbReference type="PANTHER" id="PTHR24221">
    <property type="entry name" value="ATP-BINDING CASSETTE SUB-FAMILY B"/>
    <property type="match status" value="1"/>
</dbReference>
<evidence type="ECO:0000259" key="9">
    <source>
        <dbReference type="PROSITE" id="PS50929"/>
    </source>
</evidence>
<evidence type="ECO:0000256" key="6">
    <source>
        <dbReference type="ARBA" id="ARBA00023136"/>
    </source>
</evidence>
<gene>
    <name evidence="10" type="ORF">ACFMB1_15250</name>
</gene>
<keyword evidence="5 7" id="KW-1133">Transmembrane helix</keyword>
<evidence type="ECO:0000256" key="5">
    <source>
        <dbReference type="ARBA" id="ARBA00022989"/>
    </source>
</evidence>
<evidence type="ECO:0000259" key="8">
    <source>
        <dbReference type="PROSITE" id="PS50893"/>
    </source>
</evidence>
<protein>
    <submittedName>
        <fullName evidence="10">ABC transporter transmembrane domain-containing protein</fullName>
    </submittedName>
</protein>
<feature type="transmembrane region" description="Helical" evidence="7">
    <location>
        <begin position="32"/>
        <end position="54"/>
    </location>
</feature>
<accession>A0ABW1KXV3</accession>
<dbReference type="PROSITE" id="PS50929">
    <property type="entry name" value="ABC_TM1F"/>
    <property type="match status" value="1"/>
</dbReference>
<evidence type="ECO:0000313" key="11">
    <source>
        <dbReference type="Proteomes" id="UP001596116"/>
    </source>
</evidence>
<dbReference type="InterPro" id="IPR036640">
    <property type="entry name" value="ABC1_TM_sf"/>
</dbReference>
<evidence type="ECO:0000256" key="7">
    <source>
        <dbReference type="SAM" id="Phobius"/>
    </source>
</evidence>
<dbReference type="Pfam" id="PF00664">
    <property type="entry name" value="ABC_membrane"/>
    <property type="match status" value="1"/>
</dbReference>
<feature type="domain" description="ABC transporter" evidence="8">
    <location>
        <begin position="345"/>
        <end position="570"/>
    </location>
</feature>
<keyword evidence="6 7" id="KW-0472">Membrane</keyword>
<dbReference type="InterPro" id="IPR011527">
    <property type="entry name" value="ABC1_TM_dom"/>
</dbReference>
<dbReference type="Gene3D" id="1.20.1560.10">
    <property type="entry name" value="ABC transporter type 1, transmembrane domain"/>
    <property type="match status" value="1"/>
</dbReference>
<evidence type="ECO:0000313" key="10">
    <source>
        <dbReference type="EMBL" id="MFC6036913.1"/>
    </source>
</evidence>
<dbReference type="PANTHER" id="PTHR24221:SF248">
    <property type="entry name" value="ABC TRANSPORTER TRANSMEMBRANE REGION"/>
    <property type="match status" value="1"/>
</dbReference>
<keyword evidence="3" id="KW-0547">Nucleotide-binding</keyword>
<dbReference type="Pfam" id="PF00005">
    <property type="entry name" value="ABC_tran"/>
    <property type="match status" value="1"/>
</dbReference>
<keyword evidence="11" id="KW-1185">Reference proteome</keyword>
<name>A0ABW1KXV3_9PROT</name>
<evidence type="ECO:0000256" key="3">
    <source>
        <dbReference type="ARBA" id="ARBA00022741"/>
    </source>
</evidence>
<comment type="subcellular location">
    <subcellularLocation>
        <location evidence="1">Cell membrane</location>
        <topology evidence="1">Multi-pass membrane protein</topology>
    </subcellularLocation>
</comment>
<dbReference type="InterPro" id="IPR003439">
    <property type="entry name" value="ABC_transporter-like_ATP-bd"/>
</dbReference>
<feature type="domain" description="ABC transmembrane type-1" evidence="9">
    <location>
        <begin position="34"/>
        <end position="311"/>
    </location>
</feature>
<dbReference type="RefSeq" id="WP_379881838.1">
    <property type="nucleotide sequence ID" value="NZ_JBHPON010000002.1"/>
</dbReference>
<evidence type="ECO:0000256" key="2">
    <source>
        <dbReference type="ARBA" id="ARBA00022692"/>
    </source>
</evidence>
<dbReference type="Gene3D" id="3.40.50.300">
    <property type="entry name" value="P-loop containing nucleotide triphosphate hydrolases"/>
    <property type="match status" value="1"/>
</dbReference>
<dbReference type="InterPro" id="IPR039421">
    <property type="entry name" value="Type_1_exporter"/>
</dbReference>
<dbReference type="PROSITE" id="PS50893">
    <property type="entry name" value="ABC_TRANSPORTER_2"/>
    <property type="match status" value="1"/>
</dbReference>
<sequence>MRSIVREFATELFNSNENGAGDLLPPPMSRTAYVASCVINLLSLALPLTILQIYDRVLPNAAYATLTILLLLLVVAVVTDGVLKYLRSVVINWSAAAFTHNLTAKAMQTMLSGRPSAFGKVSTSEHLEQLNAINGLGNHYCSQSRTVVVDILFIPIFSLVIVLIGGWVFAAVVGLFAVFSYLAFRGTQWLNAAISEREEFDARKQDFIIEVLRAIQTVKACAMEPQIMRRFQRLQSAASTVTQRMINLTGAAQTYNNAYASLSTVVIVGSGAALVLNGRLTLGALACCMLLSSQLLQPLMRSLASWNEVKLAQHRRARITSIFDCADAYNMQPHRFQERFQPKPVKLSNVTIKHEGAEPLFSNVNLDIAAGEFIAITGDDGSGRSTLLRALVQDAPIIEGEIRVGADVCGPNDPNILRRHVRYVGLTPAIFRGSILENITLFGETPVKIALLAAKFTGLDDEVMRMPLGYDTHLKSATGNDIPAPTAQRITLTRALAMRPAVLVLDEANTLLDLAGEQRFIEALGRLKGKITTVIATHRPSLLRLADKTYSISNGTLVHESETPEVKIIA</sequence>